<dbReference type="EC" id="3.5.1.1" evidence="9"/>
<dbReference type="EMBL" id="JACIEJ010000009">
    <property type="protein sequence ID" value="MBB3987118.1"/>
    <property type="molecule type" value="Genomic_DNA"/>
</dbReference>
<dbReference type="PROSITE" id="PS00917">
    <property type="entry name" value="ASN_GLN_ASE_2"/>
    <property type="match status" value="1"/>
</dbReference>
<dbReference type="PROSITE" id="PS51732">
    <property type="entry name" value="ASN_GLN_ASE_3"/>
    <property type="match status" value="1"/>
</dbReference>
<protein>
    <submittedName>
        <fullName evidence="9">L-asparaginase</fullName>
        <ecNumber evidence="9">3.5.1.1</ecNumber>
    </submittedName>
</protein>
<evidence type="ECO:0000313" key="10">
    <source>
        <dbReference type="Proteomes" id="UP000541426"/>
    </source>
</evidence>
<feature type="domain" description="L-asparaginase N-terminal" evidence="7">
    <location>
        <begin position="4"/>
        <end position="192"/>
    </location>
</feature>
<dbReference type="InterPro" id="IPR040919">
    <property type="entry name" value="Asparaginase_C"/>
</dbReference>
<dbReference type="InterPro" id="IPR004550">
    <property type="entry name" value="AsnASE_II"/>
</dbReference>
<dbReference type="SMART" id="SM00870">
    <property type="entry name" value="Asparaginase"/>
    <property type="match status" value="1"/>
</dbReference>
<dbReference type="InterPro" id="IPR027473">
    <property type="entry name" value="L-asparaginase_C"/>
</dbReference>
<dbReference type="InterPro" id="IPR027474">
    <property type="entry name" value="L-asparaginase_N"/>
</dbReference>
<evidence type="ECO:0000256" key="2">
    <source>
        <dbReference type="ARBA" id="ARBA00022801"/>
    </source>
</evidence>
<keyword evidence="2 9" id="KW-0378">Hydrolase</keyword>
<evidence type="ECO:0000313" key="9">
    <source>
        <dbReference type="EMBL" id="MBB3987118.1"/>
    </source>
</evidence>
<dbReference type="CDD" id="cd08964">
    <property type="entry name" value="L-asparaginase_II"/>
    <property type="match status" value="1"/>
</dbReference>
<dbReference type="AlphaFoldDB" id="A0A7W6DVY8"/>
<reference evidence="9 10" key="1">
    <citation type="submission" date="2020-08" db="EMBL/GenBank/DDBJ databases">
        <title>Genomic Encyclopedia of Type Strains, Phase IV (KMG-IV): sequencing the most valuable type-strain genomes for metagenomic binning, comparative biology and taxonomic classification.</title>
        <authorList>
            <person name="Goeker M."/>
        </authorList>
    </citation>
    <scope>NUCLEOTIDE SEQUENCE [LARGE SCALE GENOMIC DNA]</scope>
    <source>
        <strain evidence="9 10">DSM 102235</strain>
    </source>
</reference>
<feature type="binding site" evidence="4">
    <location>
        <begin position="89"/>
        <end position="90"/>
    </location>
    <ligand>
        <name>substrate</name>
    </ligand>
</feature>
<comment type="similarity">
    <text evidence="1">Belongs to the asparaginase 1 family.</text>
</comment>
<keyword evidence="10" id="KW-1185">Reference proteome</keyword>
<dbReference type="PRINTS" id="PR00139">
    <property type="entry name" value="ASNGLNASE"/>
</dbReference>
<sequence>MKQVVLISTGGTIASVSDHAGGPVNAALAGERLLDSLHQKPDGIAVRVEDFPARGSYALDLATIHALCARITETLADAAVAGVVVTHGTDTMEESAFLADLLVRSDKPVIFTGAQRHAGVADTDGPRNLGDAITCAASDALTGVGPVILFEGELHAARDVTKVHASRVDTFRSPGFGKLGDVDEGRVHIGRRPGARVTLSTPTLDPDVEIIAPGLGTTPRLLDHCGASGVSGVVIAGFGRGNAPMGFADAAKRLIDKGIPVIVATRCAEGRTMAVYGKDSGATTLVEAGCLLAGELSPYKARLLLAALLGQGATREEIAAAFARFA</sequence>
<feature type="active site" description="O-isoaspartyl threonine intermediate" evidence="3">
    <location>
        <position position="12"/>
    </location>
</feature>
<dbReference type="Pfam" id="PF00710">
    <property type="entry name" value="Asparaginase"/>
    <property type="match status" value="1"/>
</dbReference>
<dbReference type="InterPro" id="IPR027475">
    <property type="entry name" value="Asparaginase/glutaminase_AS2"/>
</dbReference>
<dbReference type="Gene3D" id="3.40.50.1170">
    <property type="entry name" value="L-asparaginase, N-terminal domain"/>
    <property type="match status" value="1"/>
</dbReference>
<evidence type="ECO:0000256" key="1">
    <source>
        <dbReference type="ARBA" id="ARBA00010518"/>
    </source>
</evidence>
<organism evidence="9 10">
    <name type="scientific">Sagittula marina</name>
    <dbReference type="NCBI Taxonomy" id="943940"/>
    <lineage>
        <taxon>Bacteria</taxon>
        <taxon>Pseudomonadati</taxon>
        <taxon>Pseudomonadota</taxon>
        <taxon>Alphaproteobacteria</taxon>
        <taxon>Rhodobacterales</taxon>
        <taxon>Roseobacteraceae</taxon>
        <taxon>Sagittula</taxon>
    </lineage>
</organism>
<gene>
    <name evidence="9" type="ORF">GGQ68_003464</name>
</gene>
<proteinExistence type="inferred from homology"/>
<dbReference type="InterPro" id="IPR020827">
    <property type="entry name" value="Asparaginase/glutaminase_AS1"/>
</dbReference>
<dbReference type="PIRSF" id="PIRSF001220">
    <property type="entry name" value="L-ASNase_gatD"/>
    <property type="match status" value="1"/>
</dbReference>
<accession>A0A7W6DVY8</accession>
<name>A0A7W6DVY8_9RHOB</name>
<evidence type="ECO:0000259" key="7">
    <source>
        <dbReference type="Pfam" id="PF00710"/>
    </source>
</evidence>
<dbReference type="InterPro" id="IPR036152">
    <property type="entry name" value="Asp/glu_Ase-like_sf"/>
</dbReference>
<dbReference type="Gene3D" id="3.40.50.40">
    <property type="match status" value="1"/>
</dbReference>
<feature type="domain" description="Asparaginase/glutaminase C-terminal" evidence="8">
    <location>
        <begin position="208"/>
        <end position="322"/>
    </location>
</feature>
<evidence type="ECO:0000256" key="6">
    <source>
        <dbReference type="PROSITE-ProRule" id="PRU10100"/>
    </source>
</evidence>
<dbReference type="RefSeq" id="WP_183968035.1">
    <property type="nucleotide sequence ID" value="NZ_BAABBZ010000058.1"/>
</dbReference>
<feature type="binding site" evidence="4">
    <location>
        <position position="56"/>
    </location>
    <ligand>
        <name>substrate</name>
    </ligand>
</feature>
<dbReference type="InterPro" id="IPR006034">
    <property type="entry name" value="Asparaginase/glutaminase-like"/>
</dbReference>
<evidence type="ECO:0000256" key="5">
    <source>
        <dbReference type="PROSITE-ProRule" id="PRU10099"/>
    </source>
</evidence>
<dbReference type="Pfam" id="PF17763">
    <property type="entry name" value="Asparaginase_C"/>
    <property type="match status" value="1"/>
</dbReference>
<feature type="active site" evidence="5">
    <location>
        <position position="12"/>
    </location>
</feature>
<dbReference type="PANTHER" id="PTHR11707:SF28">
    <property type="entry name" value="60 KDA LYSOPHOSPHOLIPASE"/>
    <property type="match status" value="1"/>
</dbReference>
<dbReference type="PIRSF" id="PIRSF500176">
    <property type="entry name" value="L_ASNase"/>
    <property type="match status" value="1"/>
</dbReference>
<dbReference type="PANTHER" id="PTHR11707">
    <property type="entry name" value="L-ASPARAGINASE"/>
    <property type="match status" value="1"/>
</dbReference>
<dbReference type="InterPro" id="IPR037152">
    <property type="entry name" value="L-asparaginase_N_sf"/>
</dbReference>
<comment type="caution">
    <text evidence="9">The sequence shown here is derived from an EMBL/GenBank/DDBJ whole genome shotgun (WGS) entry which is preliminary data.</text>
</comment>
<dbReference type="Proteomes" id="UP000541426">
    <property type="component" value="Unassembled WGS sequence"/>
</dbReference>
<evidence type="ECO:0000259" key="8">
    <source>
        <dbReference type="Pfam" id="PF17763"/>
    </source>
</evidence>
<dbReference type="PROSITE" id="PS00144">
    <property type="entry name" value="ASN_GLN_ASE_1"/>
    <property type="match status" value="1"/>
</dbReference>
<dbReference type="SFLD" id="SFLDS00057">
    <property type="entry name" value="Glutaminase/Asparaginase"/>
    <property type="match status" value="1"/>
</dbReference>
<dbReference type="GO" id="GO:0004067">
    <property type="term" value="F:asparaginase activity"/>
    <property type="evidence" value="ECO:0007669"/>
    <property type="project" value="UniProtKB-UniRule"/>
</dbReference>
<dbReference type="GO" id="GO:0006528">
    <property type="term" value="P:asparagine metabolic process"/>
    <property type="evidence" value="ECO:0007669"/>
    <property type="project" value="InterPro"/>
</dbReference>
<dbReference type="SUPFAM" id="SSF53774">
    <property type="entry name" value="Glutaminase/Asparaginase"/>
    <property type="match status" value="1"/>
</dbReference>
<evidence type="ECO:0000256" key="4">
    <source>
        <dbReference type="PIRSR" id="PIRSR001220-2"/>
    </source>
</evidence>
<evidence type="ECO:0000256" key="3">
    <source>
        <dbReference type="PIRSR" id="PIRSR001220-1"/>
    </source>
</evidence>
<feature type="active site" evidence="6">
    <location>
        <position position="89"/>
    </location>
</feature>